<dbReference type="PANTHER" id="PTHR14728">
    <property type="entry name" value="PROTEIN AURORA BOREALIS"/>
    <property type="match status" value="1"/>
</dbReference>
<evidence type="ECO:0000256" key="5">
    <source>
        <dbReference type="ARBA" id="ARBA00023306"/>
    </source>
</evidence>
<evidence type="ECO:0000256" key="1">
    <source>
        <dbReference type="ARBA" id="ARBA00010963"/>
    </source>
</evidence>
<dbReference type="GO" id="GO:0005634">
    <property type="term" value="C:nucleus"/>
    <property type="evidence" value="ECO:0007669"/>
    <property type="project" value="TreeGrafter"/>
</dbReference>
<dbReference type="GO" id="GO:0005737">
    <property type="term" value="C:cytoplasm"/>
    <property type="evidence" value="ECO:0007669"/>
    <property type="project" value="TreeGrafter"/>
</dbReference>
<dbReference type="AlphaFoldDB" id="A0A914DAS7"/>
<protein>
    <recommendedName>
        <fullName evidence="2">Protein aurora borealis</fullName>
    </recommendedName>
</protein>
<keyword evidence="4" id="KW-0498">Mitosis</keyword>
<evidence type="ECO:0000256" key="2">
    <source>
        <dbReference type="ARBA" id="ARBA00020055"/>
    </source>
</evidence>
<keyword evidence="5" id="KW-0131">Cell cycle</keyword>
<keyword evidence="3" id="KW-0132">Cell division</keyword>
<dbReference type="Proteomes" id="UP000887540">
    <property type="component" value="Unplaced"/>
</dbReference>
<dbReference type="WBParaSite" id="ACRNAN_scaffold2087.g8371.t1">
    <property type="protein sequence ID" value="ACRNAN_scaffold2087.g8371.t1"/>
    <property type="gene ID" value="ACRNAN_scaffold2087.g8371"/>
</dbReference>
<accession>A0A914DAS7</accession>
<feature type="region of interest" description="Disordered" evidence="6">
    <location>
        <begin position="1"/>
        <end position="40"/>
    </location>
</feature>
<reference evidence="8" key="1">
    <citation type="submission" date="2022-11" db="UniProtKB">
        <authorList>
            <consortium name="WormBaseParasite"/>
        </authorList>
    </citation>
    <scope>IDENTIFICATION</scope>
</reference>
<dbReference type="GO" id="GO:0051301">
    <property type="term" value="P:cell division"/>
    <property type="evidence" value="ECO:0007669"/>
    <property type="project" value="UniProtKB-KW"/>
</dbReference>
<dbReference type="GO" id="GO:0007088">
    <property type="term" value="P:regulation of mitotic nuclear division"/>
    <property type="evidence" value="ECO:0007669"/>
    <property type="project" value="TreeGrafter"/>
</dbReference>
<organism evidence="7 8">
    <name type="scientific">Acrobeloides nanus</name>
    <dbReference type="NCBI Taxonomy" id="290746"/>
    <lineage>
        <taxon>Eukaryota</taxon>
        <taxon>Metazoa</taxon>
        <taxon>Ecdysozoa</taxon>
        <taxon>Nematoda</taxon>
        <taxon>Chromadorea</taxon>
        <taxon>Rhabditida</taxon>
        <taxon>Tylenchina</taxon>
        <taxon>Cephalobomorpha</taxon>
        <taxon>Cephaloboidea</taxon>
        <taxon>Cephalobidae</taxon>
        <taxon>Acrobeloides</taxon>
    </lineage>
</organism>
<comment type="similarity">
    <text evidence="1">Belongs to the BORA family.</text>
</comment>
<dbReference type="GO" id="GO:0060236">
    <property type="term" value="P:regulation of mitotic spindle organization"/>
    <property type="evidence" value="ECO:0007669"/>
    <property type="project" value="TreeGrafter"/>
</dbReference>
<evidence type="ECO:0000313" key="8">
    <source>
        <dbReference type="WBParaSite" id="ACRNAN_scaffold2087.g8371.t1"/>
    </source>
</evidence>
<dbReference type="GO" id="GO:0019901">
    <property type="term" value="F:protein kinase binding"/>
    <property type="evidence" value="ECO:0007669"/>
    <property type="project" value="TreeGrafter"/>
</dbReference>
<name>A0A914DAS7_9BILA</name>
<evidence type="ECO:0000256" key="6">
    <source>
        <dbReference type="SAM" id="MobiDB-lite"/>
    </source>
</evidence>
<evidence type="ECO:0000256" key="4">
    <source>
        <dbReference type="ARBA" id="ARBA00022776"/>
    </source>
</evidence>
<keyword evidence="7" id="KW-1185">Reference proteome</keyword>
<dbReference type="Pfam" id="PF15280">
    <property type="entry name" value="BORA_N"/>
    <property type="match status" value="1"/>
</dbReference>
<proteinExistence type="inferred from homology"/>
<feature type="region of interest" description="Disordered" evidence="6">
    <location>
        <begin position="311"/>
        <end position="330"/>
    </location>
</feature>
<evidence type="ECO:0000313" key="7">
    <source>
        <dbReference type="Proteomes" id="UP000887540"/>
    </source>
</evidence>
<dbReference type="InterPro" id="IPR023252">
    <property type="entry name" value="Aurora_borealis_protein"/>
</dbReference>
<dbReference type="PANTHER" id="PTHR14728:SF2">
    <property type="entry name" value="PROTEIN AURORA BOREALIS"/>
    <property type="match status" value="1"/>
</dbReference>
<sequence length="330" mass="37344">MSGDTHDQHNQFGTSTPLKKIDDTDTSTSQSRTNPFDSHSNIESFCTSILSPGLFNTKKTPTSNKSTPGSFQWGIEHLGLLKPVEFEENNIEQIENSPDPETKAKLEEALEYYYANVHYVPSPDVNPSLIGQPKNLSASCSSISSATKTPYSTKRFLPPPGVQKFLQRFGTPQFDNISPINAAAAHIKPNGLKRVEFLVEKKSKETQTAITIPPDFDLSSVLGEDFLYVENESNMKEDDANLSFNTRRKLFADEDHEEENLFLCRTPPKNMEFNINMNLREEEEILVEFETNHEFSTFEIKADLDHENFGTQEMPTLNLSPIHEPYTEEI</sequence>
<evidence type="ECO:0000256" key="3">
    <source>
        <dbReference type="ARBA" id="ARBA00022618"/>
    </source>
</evidence>